<evidence type="ECO:0000313" key="1">
    <source>
        <dbReference type="EMBL" id="CCD19159.1"/>
    </source>
</evidence>
<evidence type="ECO:0000313" key="2">
    <source>
        <dbReference type="Proteomes" id="UP000009027"/>
    </source>
</evidence>
<sequence length="9" mass="1038">MIKNYISVA</sequence>
<keyword evidence="1" id="KW-0808">Transferase</keyword>
<keyword evidence="2" id="KW-1185">Reference proteome</keyword>
<name>F9WNN9_TRYVY</name>
<accession>F9WNN9</accession>
<protein>
    <submittedName>
        <fullName evidence="1">UDP-Gal or UDP-GlcNAc-dependent glycosyltransferase, putative</fullName>
    </submittedName>
</protein>
<proteinExistence type="predicted"/>
<dbReference type="Proteomes" id="UP000009027">
    <property type="component" value="Unassembled WGS sequence"/>
</dbReference>
<organism evidence="1 2">
    <name type="scientific">Trypanosoma vivax (strain Y486)</name>
    <dbReference type="NCBI Taxonomy" id="1055687"/>
    <lineage>
        <taxon>Eukaryota</taxon>
        <taxon>Discoba</taxon>
        <taxon>Euglenozoa</taxon>
        <taxon>Kinetoplastea</taxon>
        <taxon>Metakinetoplastina</taxon>
        <taxon>Trypanosomatida</taxon>
        <taxon>Trypanosomatidae</taxon>
        <taxon>Trypanosoma</taxon>
        <taxon>Duttonella</taxon>
    </lineage>
</organism>
<gene>
    <name evidence="1" type="ORF">TvY486_0018520</name>
</gene>
<dbReference type="EMBL" id="CAEX01002730">
    <property type="protein sequence ID" value="CCD19159.1"/>
    <property type="molecule type" value="Genomic_DNA"/>
</dbReference>
<feature type="non-terminal residue" evidence="1">
    <location>
        <position position="9"/>
    </location>
</feature>
<reference evidence="1 2" key="1">
    <citation type="journal article" date="2012" name="Proc. Natl. Acad. Sci. U.S.A.">
        <title>Antigenic diversity is generated by distinct evolutionary mechanisms in African trypanosome species.</title>
        <authorList>
            <person name="Jackson A.P."/>
            <person name="Berry A."/>
            <person name="Aslett M."/>
            <person name="Allison H.C."/>
            <person name="Burton P."/>
            <person name="Vavrova-Anderson J."/>
            <person name="Brown R."/>
            <person name="Browne H."/>
            <person name="Corton N."/>
            <person name="Hauser H."/>
            <person name="Gamble J."/>
            <person name="Gilderthorp R."/>
            <person name="Marcello L."/>
            <person name="McQuillan J."/>
            <person name="Otto T.D."/>
            <person name="Quail M.A."/>
            <person name="Sanders M.J."/>
            <person name="van Tonder A."/>
            <person name="Ginger M.L."/>
            <person name="Field M.C."/>
            <person name="Barry J.D."/>
            <person name="Hertz-Fowler C."/>
            <person name="Berriman M."/>
        </authorList>
    </citation>
    <scope>NUCLEOTIDE SEQUENCE</scope>
    <source>
        <strain evidence="1 2">Y486</strain>
    </source>
</reference>
<dbReference type="GO" id="GO:0016740">
    <property type="term" value="F:transferase activity"/>
    <property type="evidence" value="ECO:0007669"/>
    <property type="project" value="UniProtKB-KW"/>
</dbReference>